<dbReference type="RefSeq" id="WP_183585589.1">
    <property type="nucleotide sequence ID" value="NZ_JACHCA010000002.1"/>
</dbReference>
<evidence type="ECO:0000313" key="5">
    <source>
        <dbReference type="Proteomes" id="UP000548326"/>
    </source>
</evidence>
<reference evidence="4 5" key="1">
    <citation type="submission" date="2020-08" db="EMBL/GenBank/DDBJ databases">
        <title>Genomic Encyclopedia of Type Strains, Phase IV (KMG-V): Genome sequencing to study the core and pangenomes of soil and plant-associated prokaryotes.</title>
        <authorList>
            <person name="Whitman W."/>
        </authorList>
    </citation>
    <scope>NUCLEOTIDE SEQUENCE [LARGE SCALE GENOMIC DNA]</scope>
    <source>
        <strain evidence="4 5">MP601</strain>
    </source>
</reference>
<dbReference type="InterPro" id="IPR039420">
    <property type="entry name" value="WalR-like"/>
</dbReference>
<accession>A0A841JDF3</accession>
<dbReference type="SMART" id="SM00448">
    <property type="entry name" value="REC"/>
    <property type="match status" value="1"/>
</dbReference>
<keyword evidence="2" id="KW-0597">Phosphoprotein</keyword>
<dbReference type="Pfam" id="PF00072">
    <property type="entry name" value="Response_reg"/>
    <property type="match status" value="1"/>
</dbReference>
<dbReference type="GO" id="GO:0032993">
    <property type="term" value="C:protein-DNA complex"/>
    <property type="evidence" value="ECO:0007669"/>
    <property type="project" value="TreeGrafter"/>
</dbReference>
<dbReference type="Gene3D" id="3.40.50.2300">
    <property type="match status" value="1"/>
</dbReference>
<dbReference type="PROSITE" id="PS50110">
    <property type="entry name" value="RESPONSE_REGULATORY"/>
    <property type="match status" value="1"/>
</dbReference>
<dbReference type="SMART" id="SM00850">
    <property type="entry name" value="LytTR"/>
    <property type="match status" value="1"/>
</dbReference>
<sequence length="254" mass="28821">MNIVIIEDEPIVADDLELSITQLMQEPVNITQLHSVKEAIAYFKSTSLPDLIFSDIQLGDGLSFEIFVAVTVSAPVIFCTAFDEYALDAFKANGIDYILKPFTTQTLERALQRYDELKKLFSTNQTPQYNALMEMLTGKNTQKSSSVLVYHQDKIIPIKLEDIGLFYLANEVTHLLTFSGKTFYPNKNLDELEKLSGDYFFRANRQFLVSRKAIIDVSSFFSRKLSLNLNIAFNDRVVVSKGKASQFLNWLAKA</sequence>
<dbReference type="Proteomes" id="UP000548326">
    <property type="component" value="Unassembled WGS sequence"/>
</dbReference>
<dbReference type="SUPFAM" id="SSF52172">
    <property type="entry name" value="CheY-like"/>
    <property type="match status" value="1"/>
</dbReference>
<comment type="caution">
    <text evidence="4">The sequence shown here is derived from an EMBL/GenBank/DDBJ whole genome shotgun (WGS) entry which is preliminary data.</text>
</comment>
<dbReference type="InterPro" id="IPR007492">
    <property type="entry name" value="LytTR_DNA-bd_dom"/>
</dbReference>
<dbReference type="Gene3D" id="2.40.50.1020">
    <property type="entry name" value="LytTr DNA-binding domain"/>
    <property type="match status" value="1"/>
</dbReference>
<keyword evidence="1 4" id="KW-0238">DNA-binding</keyword>
<dbReference type="GO" id="GO:0006355">
    <property type="term" value="P:regulation of DNA-templated transcription"/>
    <property type="evidence" value="ECO:0007669"/>
    <property type="project" value="TreeGrafter"/>
</dbReference>
<name>A0A841JDF3_9SPHI</name>
<dbReference type="PANTHER" id="PTHR48111:SF69">
    <property type="entry name" value="RESPONSE REGULATOR RECEIVER"/>
    <property type="match status" value="1"/>
</dbReference>
<proteinExistence type="predicted"/>
<dbReference type="GO" id="GO:0000976">
    <property type="term" value="F:transcription cis-regulatory region binding"/>
    <property type="evidence" value="ECO:0007669"/>
    <property type="project" value="TreeGrafter"/>
</dbReference>
<evidence type="ECO:0000256" key="2">
    <source>
        <dbReference type="PROSITE-ProRule" id="PRU00169"/>
    </source>
</evidence>
<dbReference type="PANTHER" id="PTHR48111">
    <property type="entry name" value="REGULATOR OF RPOS"/>
    <property type="match status" value="1"/>
</dbReference>
<protein>
    <submittedName>
        <fullName evidence="4">DNA-binding LytR/AlgR family response regulator</fullName>
    </submittedName>
</protein>
<evidence type="ECO:0000259" key="3">
    <source>
        <dbReference type="PROSITE" id="PS50110"/>
    </source>
</evidence>
<feature type="modified residue" description="4-aspartylphosphate" evidence="2">
    <location>
        <position position="55"/>
    </location>
</feature>
<dbReference type="InterPro" id="IPR001789">
    <property type="entry name" value="Sig_transdc_resp-reg_receiver"/>
</dbReference>
<dbReference type="GO" id="GO:0000156">
    <property type="term" value="F:phosphorelay response regulator activity"/>
    <property type="evidence" value="ECO:0007669"/>
    <property type="project" value="TreeGrafter"/>
</dbReference>
<evidence type="ECO:0000313" key="4">
    <source>
        <dbReference type="EMBL" id="MBB6126505.1"/>
    </source>
</evidence>
<dbReference type="InterPro" id="IPR011006">
    <property type="entry name" value="CheY-like_superfamily"/>
</dbReference>
<dbReference type="Pfam" id="PF04397">
    <property type="entry name" value="LytTR"/>
    <property type="match status" value="1"/>
</dbReference>
<dbReference type="AlphaFoldDB" id="A0A841JDF3"/>
<dbReference type="EMBL" id="JACHCA010000002">
    <property type="protein sequence ID" value="MBB6126505.1"/>
    <property type="molecule type" value="Genomic_DNA"/>
</dbReference>
<feature type="domain" description="Response regulatory" evidence="3">
    <location>
        <begin position="2"/>
        <end position="115"/>
    </location>
</feature>
<gene>
    <name evidence="4" type="ORF">HDF22_000610</name>
</gene>
<evidence type="ECO:0000256" key="1">
    <source>
        <dbReference type="ARBA" id="ARBA00023125"/>
    </source>
</evidence>
<dbReference type="GO" id="GO:0005829">
    <property type="term" value="C:cytosol"/>
    <property type="evidence" value="ECO:0007669"/>
    <property type="project" value="TreeGrafter"/>
</dbReference>
<organism evidence="4 5">
    <name type="scientific">Mucilaginibacter lappiensis</name>
    <dbReference type="NCBI Taxonomy" id="354630"/>
    <lineage>
        <taxon>Bacteria</taxon>
        <taxon>Pseudomonadati</taxon>
        <taxon>Bacteroidota</taxon>
        <taxon>Sphingobacteriia</taxon>
        <taxon>Sphingobacteriales</taxon>
        <taxon>Sphingobacteriaceae</taxon>
        <taxon>Mucilaginibacter</taxon>
    </lineage>
</organism>